<reference evidence="2" key="2">
    <citation type="submission" date="2020-09" db="EMBL/GenBank/DDBJ databases">
        <authorList>
            <person name="Sun Q."/>
            <person name="Zhou Y."/>
        </authorList>
    </citation>
    <scope>NUCLEOTIDE SEQUENCE</scope>
    <source>
        <strain evidence="2">CGMCC 1.12924</strain>
    </source>
</reference>
<accession>A0A8J2Y5D2</accession>
<sequence length="152" mass="18208">MKQPIKRHPALQPWSRDHHHGLLLSWKIKKGFSLGIIPERIKKYTDWFWESQLIPHFDTEERYLFPILGSDNHLVQQAIDEHRQLKALFEKEDAVSETLSKIERLLNDHIRFEERVLFQAIQEVANPEEIKLLETVHGETEDCETWEDAFWK</sequence>
<protein>
    <recommendedName>
        <fullName evidence="1">Hemerythrin-like domain-containing protein</fullName>
    </recommendedName>
</protein>
<dbReference type="Pfam" id="PF01814">
    <property type="entry name" value="Hemerythrin"/>
    <property type="match status" value="1"/>
</dbReference>
<gene>
    <name evidence="2" type="ORF">GCM10011312_05790</name>
</gene>
<feature type="domain" description="Hemerythrin-like" evidence="1">
    <location>
        <begin position="38"/>
        <end position="120"/>
    </location>
</feature>
<proteinExistence type="predicted"/>
<dbReference type="InterPro" id="IPR012312">
    <property type="entry name" value="Hemerythrin-like"/>
</dbReference>
<dbReference type="EMBL" id="BMGK01000002">
    <property type="protein sequence ID" value="GGD84608.1"/>
    <property type="molecule type" value="Genomic_DNA"/>
</dbReference>
<name>A0A8J2Y5D2_9FLAO</name>
<dbReference type="AlphaFoldDB" id="A0A8J2Y5D2"/>
<comment type="caution">
    <text evidence="2">The sequence shown here is derived from an EMBL/GenBank/DDBJ whole genome shotgun (WGS) entry which is preliminary data.</text>
</comment>
<reference evidence="2" key="1">
    <citation type="journal article" date="2014" name="Int. J. Syst. Evol. Microbiol.">
        <title>Complete genome sequence of Corynebacterium casei LMG S-19264T (=DSM 44701T), isolated from a smear-ripened cheese.</title>
        <authorList>
            <consortium name="US DOE Joint Genome Institute (JGI-PGF)"/>
            <person name="Walter F."/>
            <person name="Albersmeier A."/>
            <person name="Kalinowski J."/>
            <person name="Ruckert C."/>
        </authorList>
    </citation>
    <scope>NUCLEOTIDE SEQUENCE</scope>
    <source>
        <strain evidence="2">CGMCC 1.12924</strain>
    </source>
</reference>
<dbReference type="Gene3D" id="1.20.120.520">
    <property type="entry name" value="nmb1532 protein domain like"/>
    <property type="match status" value="1"/>
</dbReference>
<dbReference type="RefSeq" id="WP_188439305.1">
    <property type="nucleotide sequence ID" value="NZ_BMGK01000002.1"/>
</dbReference>
<evidence type="ECO:0000259" key="1">
    <source>
        <dbReference type="Pfam" id="PF01814"/>
    </source>
</evidence>
<evidence type="ECO:0000313" key="3">
    <source>
        <dbReference type="Proteomes" id="UP000652231"/>
    </source>
</evidence>
<keyword evidence="3" id="KW-1185">Reference proteome</keyword>
<organism evidence="2 3">
    <name type="scientific">Planktosalinus lacus</name>
    <dbReference type="NCBI Taxonomy" id="1526573"/>
    <lineage>
        <taxon>Bacteria</taxon>
        <taxon>Pseudomonadati</taxon>
        <taxon>Bacteroidota</taxon>
        <taxon>Flavobacteriia</taxon>
        <taxon>Flavobacteriales</taxon>
        <taxon>Flavobacteriaceae</taxon>
        <taxon>Planktosalinus</taxon>
    </lineage>
</organism>
<evidence type="ECO:0000313" key="2">
    <source>
        <dbReference type="EMBL" id="GGD84608.1"/>
    </source>
</evidence>
<dbReference type="Proteomes" id="UP000652231">
    <property type="component" value="Unassembled WGS sequence"/>
</dbReference>